<organism evidence="6 7">
    <name type="scientific">Clostridium perfringens</name>
    <dbReference type="NCBI Taxonomy" id="1502"/>
    <lineage>
        <taxon>Bacteria</taxon>
        <taxon>Bacillati</taxon>
        <taxon>Bacillota</taxon>
        <taxon>Clostridia</taxon>
        <taxon>Eubacteriales</taxon>
        <taxon>Clostridiaceae</taxon>
        <taxon>Clostridium</taxon>
    </lineage>
</organism>
<accession>A0A2X3BZQ8</accession>
<evidence type="ECO:0000256" key="1">
    <source>
        <dbReference type="SAM" id="Coils"/>
    </source>
</evidence>
<keyword evidence="1" id="KW-0175">Coiled coil</keyword>
<dbReference type="PROSITE" id="PS51820">
    <property type="entry name" value="PA14"/>
    <property type="match status" value="1"/>
</dbReference>
<feature type="region of interest" description="Disordered" evidence="2">
    <location>
        <begin position="1372"/>
        <end position="1394"/>
    </location>
</feature>
<evidence type="ECO:0000313" key="7">
    <source>
        <dbReference type="Proteomes" id="UP000250234"/>
    </source>
</evidence>
<proteinExistence type="predicted"/>
<evidence type="ECO:0000256" key="3">
    <source>
        <dbReference type="SAM" id="Phobius"/>
    </source>
</evidence>
<evidence type="ECO:0000256" key="2">
    <source>
        <dbReference type="SAM" id="MobiDB-lite"/>
    </source>
</evidence>
<feature type="coiled-coil region" evidence="1">
    <location>
        <begin position="375"/>
        <end position="402"/>
    </location>
</feature>
<reference evidence="6 7" key="1">
    <citation type="submission" date="2018-06" db="EMBL/GenBank/DDBJ databases">
        <authorList>
            <consortium name="Pathogen Informatics"/>
            <person name="Doyle S."/>
        </authorList>
    </citation>
    <scope>NUCLEOTIDE SEQUENCE [LARGE SCALE GENOMIC DNA]</scope>
    <source>
        <strain evidence="6 7">NCTC8081</strain>
    </source>
</reference>
<dbReference type="Gene3D" id="3.40.50.410">
    <property type="entry name" value="von Willebrand factor, type A domain"/>
    <property type="match status" value="1"/>
</dbReference>
<dbReference type="InterPro" id="IPR036465">
    <property type="entry name" value="vWFA_dom_sf"/>
</dbReference>
<dbReference type="Proteomes" id="UP000250234">
    <property type="component" value="Unassembled WGS sequence"/>
</dbReference>
<protein>
    <submittedName>
        <fullName evidence="6">von Willebrand factor type A domain-containing protein</fullName>
    </submittedName>
</protein>
<dbReference type="SUPFAM" id="SSF53300">
    <property type="entry name" value="vWA-like"/>
    <property type="match status" value="1"/>
</dbReference>
<feature type="domain" description="PA14" evidence="5">
    <location>
        <begin position="799"/>
        <end position="976"/>
    </location>
</feature>
<keyword evidence="3" id="KW-0472">Membrane</keyword>
<dbReference type="PROSITE" id="PS50234">
    <property type="entry name" value="VWFA"/>
    <property type="match status" value="1"/>
</dbReference>
<evidence type="ECO:0000313" key="6">
    <source>
        <dbReference type="EMBL" id="SQC06261.1"/>
    </source>
</evidence>
<keyword evidence="3" id="KW-0812">Transmembrane</keyword>
<name>A0A2X3BZQ8_CLOPF</name>
<keyword evidence="3" id="KW-1133">Transmembrane helix</keyword>
<sequence length="1394" mass="159332">MNLLKTKRRVNFAIISLLLIFSMAGMVSYGIVFNNPKFNIKINKSEDVTISENGTGTVNINDGDSINISYNIEPEKLSIEEKPIDAVVIVDTSKTNCNNITNVKAAVTKFANDFITGSNRRLGIVEYNGSASVVRELNSSKYIDVIEKYKKEDINHLGTNTGDALRLAKAMLNKENNNNKKVIILMTNGFANAYTGRFFRSEGDISKNNFWDNNYKNNEYIENYDINKYNIISSFGSSYYHGDIVFNNNEIQYDGVNTYLSEKYFYLGDDEINNRMWFSQKYENENFNTSLGNWNKLIMTNCYSTIKEKIKILNNRINTIINYINNNYYYIDNIEYYRDQINDYIYNINNCINNINYYIDIINIPSFRNYVNDQINILNINIEHLNQILKKLQLSNSSLINKPNFNDINEIFGDINKLNEFYVNVDKVKKNNNLKNYQEFENEEFTEIQYFNNILGQIYSCYMAKEVADSGITMYPMFFGDVNEVKNKDLIGLKDGQVKELDLNGYKEKVQKCGDENSDSGILIKSDDEFKVGGNGYKGYSRYGTVYQLAEFGDATKNILVGNNNPESLENKFNEALNMVKSEVTVKTILDFDKLPKGVSIDDVKVLGGDKVSIKDIGNGKYQLTITYKKDENNNFNANNFNIEVIYKGHNDTGSILKQDVEARIINSANNNEIAKFPNITFNIGQRLATIEIRDSRGKVGSTYNSSKNNINLGKSTEATEIFGQGYADIKVKGIGDKKKEYCFKYNFIDEDNNSIKSGTLPLHSDGNIINTSDVDIGKEGNLNVMFYENLIPSSDKTEKTWTDRNKLFQKSKGKSEILPATISYYKNSNSIFFDSVNNKGLDFGKYYSAINKYWGYIQPEKSGWYVLGAYADDGVRAWITTDNKKIDFTNNDWGIDFAGYPGNDKGFDNGIVYLRSNFSPHRPTYYSSFDPIYLENDKYYPIYVEYYNYEDSGAFELNYNYYGNTEPKDIKNMSNSINNTINNYKKYYQLKYIPEIYDQWLVDFKKNIEFMQQGSGFKFYPSKNTTPGEIASATFSGEHNLMLPFSKKPYKITYEVIEKSNNNEKSVLKGEYGYFKNNEIFEATISSDENIYPGKEFTLNYNITPKEVPFNEGDKESISVNSINITGKLPDDIKLVTDDVENSEYKIYKNEDSKFTISFKKPMNFKHNGSKYVFDGRDKKISIPIKVKASYNIRPNKEGININPSENILSYKCGDSDELITQYFNGKLDIKNNPSTIESIGLLDYDNKTNKSIINENTNNIAGGIPSKVAVEVDAKSPETSVILKIDKGTINHKTLKLYEVDENNNIISTKIDIGENNIKTDDDGKSINIDLNDILNKNNFVKKKYVIVSEIITPKVEAKEDSQSLNVTASIENNPNSTKNKEFISGEMPDVF</sequence>
<dbReference type="RefSeq" id="WP_181465728.1">
    <property type="nucleotide sequence ID" value="NZ_CATNYA010000003.1"/>
</dbReference>
<evidence type="ECO:0000259" key="5">
    <source>
        <dbReference type="PROSITE" id="PS51820"/>
    </source>
</evidence>
<dbReference type="Pfam" id="PF13519">
    <property type="entry name" value="VWA_2"/>
    <property type="match status" value="1"/>
</dbReference>
<dbReference type="InterPro" id="IPR037524">
    <property type="entry name" value="PA14/GLEYA"/>
</dbReference>
<dbReference type="SMART" id="SM00327">
    <property type="entry name" value="VWA"/>
    <property type="match status" value="1"/>
</dbReference>
<feature type="transmembrane region" description="Helical" evidence="3">
    <location>
        <begin position="12"/>
        <end position="32"/>
    </location>
</feature>
<feature type="domain" description="VWFA" evidence="4">
    <location>
        <begin position="85"/>
        <end position="189"/>
    </location>
</feature>
<dbReference type="InterPro" id="IPR002035">
    <property type="entry name" value="VWF_A"/>
</dbReference>
<dbReference type="EMBL" id="UAWO01000002">
    <property type="protein sequence ID" value="SQC06261.1"/>
    <property type="molecule type" value="Genomic_DNA"/>
</dbReference>
<gene>
    <name evidence="6" type="ORF">NCTC8081_00332</name>
</gene>
<evidence type="ECO:0000259" key="4">
    <source>
        <dbReference type="PROSITE" id="PS50234"/>
    </source>
</evidence>